<keyword evidence="1" id="KW-0479">Metal-binding</keyword>
<organism evidence="3 4">
    <name type="scientific">Clathrospora elynae</name>
    <dbReference type="NCBI Taxonomy" id="706981"/>
    <lineage>
        <taxon>Eukaryota</taxon>
        <taxon>Fungi</taxon>
        <taxon>Dikarya</taxon>
        <taxon>Ascomycota</taxon>
        <taxon>Pezizomycotina</taxon>
        <taxon>Dothideomycetes</taxon>
        <taxon>Pleosporomycetidae</taxon>
        <taxon>Pleosporales</taxon>
        <taxon>Diademaceae</taxon>
        <taxon>Clathrospora</taxon>
    </lineage>
</organism>
<dbReference type="Pfam" id="PF13639">
    <property type="entry name" value="zf-RING_2"/>
    <property type="match status" value="1"/>
</dbReference>
<accession>A0A6A5SBM6</accession>
<keyword evidence="1" id="KW-0863">Zinc-finger</keyword>
<dbReference type="EMBL" id="ML976117">
    <property type="protein sequence ID" value="KAF1938021.1"/>
    <property type="molecule type" value="Genomic_DNA"/>
</dbReference>
<dbReference type="Proteomes" id="UP000800038">
    <property type="component" value="Unassembled WGS sequence"/>
</dbReference>
<dbReference type="Gene3D" id="3.30.40.10">
    <property type="entry name" value="Zinc/RING finger domain, C3HC4 (zinc finger)"/>
    <property type="match status" value="1"/>
</dbReference>
<name>A0A6A5SBM6_9PLEO</name>
<dbReference type="GO" id="GO:0008270">
    <property type="term" value="F:zinc ion binding"/>
    <property type="evidence" value="ECO:0007669"/>
    <property type="project" value="UniProtKB-KW"/>
</dbReference>
<gene>
    <name evidence="3" type="ORF">EJ02DRAFT_475101</name>
</gene>
<sequence length="202" mass="22923">MTIVRFTRQLAADKERCPICLKDYFSTPYDRDKVAPVRMSCSHVFYRECIETHLSSSTRCPLPWCDAQLPLQPHKCELCAAWEKDHAAAGSLVVTVCAIQMLGTIKDALARLAQEDDIYVLPMTAKDRLFAHVRTTLKRYEWQFHSGIELVELLDPSLLPINAEDTLEHYGPKLSASVPATYVSYFPPREHDPNDYGPGQEP</sequence>
<keyword evidence="4" id="KW-1185">Reference proteome</keyword>
<dbReference type="SUPFAM" id="SSF57850">
    <property type="entry name" value="RING/U-box"/>
    <property type="match status" value="1"/>
</dbReference>
<keyword evidence="1" id="KW-0862">Zinc</keyword>
<protein>
    <recommendedName>
        <fullName evidence="2">RING-type domain-containing protein</fullName>
    </recommendedName>
</protein>
<feature type="domain" description="RING-type" evidence="2">
    <location>
        <begin position="17"/>
        <end position="62"/>
    </location>
</feature>
<evidence type="ECO:0000313" key="4">
    <source>
        <dbReference type="Proteomes" id="UP000800038"/>
    </source>
</evidence>
<proteinExistence type="predicted"/>
<evidence type="ECO:0000256" key="1">
    <source>
        <dbReference type="PROSITE-ProRule" id="PRU00175"/>
    </source>
</evidence>
<dbReference type="InterPro" id="IPR013083">
    <property type="entry name" value="Znf_RING/FYVE/PHD"/>
</dbReference>
<evidence type="ECO:0000313" key="3">
    <source>
        <dbReference type="EMBL" id="KAF1938021.1"/>
    </source>
</evidence>
<dbReference type="OrthoDB" id="6105938at2759"/>
<dbReference type="PROSITE" id="PS50089">
    <property type="entry name" value="ZF_RING_2"/>
    <property type="match status" value="1"/>
</dbReference>
<dbReference type="InterPro" id="IPR001841">
    <property type="entry name" value="Znf_RING"/>
</dbReference>
<evidence type="ECO:0000259" key="2">
    <source>
        <dbReference type="PROSITE" id="PS50089"/>
    </source>
</evidence>
<dbReference type="AlphaFoldDB" id="A0A6A5SBM6"/>
<reference evidence="3" key="1">
    <citation type="journal article" date="2020" name="Stud. Mycol.">
        <title>101 Dothideomycetes genomes: a test case for predicting lifestyles and emergence of pathogens.</title>
        <authorList>
            <person name="Haridas S."/>
            <person name="Albert R."/>
            <person name="Binder M."/>
            <person name="Bloem J."/>
            <person name="Labutti K."/>
            <person name="Salamov A."/>
            <person name="Andreopoulos B."/>
            <person name="Baker S."/>
            <person name="Barry K."/>
            <person name="Bills G."/>
            <person name="Bluhm B."/>
            <person name="Cannon C."/>
            <person name="Castanera R."/>
            <person name="Culley D."/>
            <person name="Daum C."/>
            <person name="Ezra D."/>
            <person name="Gonzalez J."/>
            <person name="Henrissat B."/>
            <person name="Kuo A."/>
            <person name="Liang C."/>
            <person name="Lipzen A."/>
            <person name="Lutzoni F."/>
            <person name="Magnuson J."/>
            <person name="Mondo S."/>
            <person name="Nolan M."/>
            <person name="Ohm R."/>
            <person name="Pangilinan J."/>
            <person name="Park H.-J."/>
            <person name="Ramirez L."/>
            <person name="Alfaro M."/>
            <person name="Sun H."/>
            <person name="Tritt A."/>
            <person name="Yoshinaga Y."/>
            <person name="Zwiers L.-H."/>
            <person name="Turgeon B."/>
            <person name="Goodwin S."/>
            <person name="Spatafora J."/>
            <person name="Crous P."/>
            <person name="Grigoriev I."/>
        </authorList>
    </citation>
    <scope>NUCLEOTIDE SEQUENCE</scope>
    <source>
        <strain evidence="3">CBS 161.51</strain>
    </source>
</reference>